<dbReference type="Gene3D" id="3.10.20.90">
    <property type="entry name" value="Phosphatidylinositol 3-kinase Catalytic Subunit, Chain A, domain 1"/>
    <property type="match status" value="1"/>
</dbReference>
<feature type="region of interest" description="Disordered" evidence="1">
    <location>
        <begin position="1"/>
        <end position="33"/>
    </location>
</feature>
<protein>
    <recommendedName>
        <fullName evidence="2">PB1 domain-containing protein</fullName>
    </recommendedName>
</protein>
<proteinExistence type="predicted"/>
<dbReference type="Pfam" id="PF00564">
    <property type="entry name" value="PB1"/>
    <property type="match status" value="1"/>
</dbReference>
<keyword evidence="4" id="KW-1185">Reference proteome</keyword>
<dbReference type="FunFam" id="3.10.20.90:FF:000058">
    <property type="entry name" value="Octicosapeptide/phox/Bem1p domain kinase superfamily protein"/>
    <property type="match status" value="1"/>
</dbReference>
<evidence type="ECO:0000256" key="1">
    <source>
        <dbReference type="SAM" id="MobiDB-lite"/>
    </source>
</evidence>
<dbReference type="SMART" id="SM00666">
    <property type="entry name" value="PB1"/>
    <property type="match status" value="1"/>
</dbReference>
<dbReference type="SUPFAM" id="SSF54277">
    <property type="entry name" value="CAD &amp; PB1 domains"/>
    <property type="match status" value="1"/>
</dbReference>
<reference evidence="3" key="1">
    <citation type="submission" date="2020-08" db="EMBL/GenBank/DDBJ databases">
        <title>Plant Genome Project.</title>
        <authorList>
            <person name="Zhang R.-G."/>
        </authorList>
    </citation>
    <scope>NUCLEOTIDE SEQUENCE</scope>
    <source>
        <strain evidence="3">WSP0</strain>
        <tissue evidence="3">Leaf</tissue>
    </source>
</reference>
<organism evidence="3 4">
    <name type="scientific">Rhododendron griersonianum</name>
    <dbReference type="NCBI Taxonomy" id="479676"/>
    <lineage>
        <taxon>Eukaryota</taxon>
        <taxon>Viridiplantae</taxon>
        <taxon>Streptophyta</taxon>
        <taxon>Embryophyta</taxon>
        <taxon>Tracheophyta</taxon>
        <taxon>Spermatophyta</taxon>
        <taxon>Magnoliopsida</taxon>
        <taxon>eudicotyledons</taxon>
        <taxon>Gunneridae</taxon>
        <taxon>Pentapetalae</taxon>
        <taxon>asterids</taxon>
        <taxon>Ericales</taxon>
        <taxon>Ericaceae</taxon>
        <taxon>Ericoideae</taxon>
        <taxon>Rhodoreae</taxon>
        <taxon>Rhododendron</taxon>
    </lineage>
</organism>
<dbReference type="PANTHER" id="PTHR31066">
    <property type="entry name" value="OS05G0427100 PROTEIN-RELATED"/>
    <property type="match status" value="1"/>
</dbReference>
<dbReference type="Proteomes" id="UP000823749">
    <property type="component" value="Chromosome 11"/>
</dbReference>
<gene>
    <name evidence="3" type="ORF">RHGRI_032452</name>
</gene>
<dbReference type="AlphaFoldDB" id="A0AAV6ICG3"/>
<accession>A0AAV6ICG3</accession>
<feature type="domain" description="PB1" evidence="2">
    <location>
        <begin position="57"/>
        <end position="146"/>
    </location>
</feature>
<dbReference type="InterPro" id="IPR000270">
    <property type="entry name" value="PB1_dom"/>
</dbReference>
<dbReference type="InterPro" id="IPR053198">
    <property type="entry name" value="Gynoecium_Dev_Regulator"/>
</dbReference>
<comment type="caution">
    <text evidence="3">The sequence shown here is derived from an EMBL/GenBank/DDBJ whole genome shotgun (WGS) entry which is preliminary data.</text>
</comment>
<dbReference type="CDD" id="cd06410">
    <property type="entry name" value="PB1_UP2"/>
    <property type="match status" value="1"/>
</dbReference>
<feature type="compositionally biased region" description="Basic and acidic residues" evidence="1">
    <location>
        <begin position="18"/>
        <end position="30"/>
    </location>
</feature>
<evidence type="ECO:0000313" key="3">
    <source>
        <dbReference type="EMBL" id="KAG5526176.1"/>
    </source>
</evidence>
<evidence type="ECO:0000259" key="2">
    <source>
        <dbReference type="SMART" id="SM00666"/>
    </source>
</evidence>
<name>A0AAV6ICG3_9ERIC</name>
<sequence>MENYSYPVSYPESGDSSPRSREVDFDHTTPWEDQTTPSNNYKVKFMCSYSGKINPRPHDNQLSYNGGETKILAVDRSIKFSALIAKLLALCDAVDVSFKYQLPGEDLDALISVTNDEDLEHMMNEYDRLCKASSKPARLRLFLFPVAAGEGSFGSSEGRSDRDRFVDALNSGPIQSSPHVPTAAVQAAAAPPPPSNNADFLFGLEKRSPVSPPLQQPAVVATRVQDPEVLAPEDRVIGPDNPILQNQIQDFQRLQISAQEQAVYRRRSEESLAEAFAGDYYAQKVPPPAVAGNIPVAVSAPTSYWPEKQQAGGFYQATAPFPEQQQPPPQQQQVYMIPTPTGMYHAPMGRPLTGPTGQGYYAVQRMPTEVYREHQSPVYNVAPPSQAVAQPTLPPQAPSKVAGFTTAAGGVGVVDAGYNTQVAYDGATGRQVAYDGATGRQVAYDGATGRQVAYDGATGRQVAYDGATGRQVAYDGATGRQVYYAAQGGVMPPQAYQAMAAAAANGDMRAAGGLNQEGKVIVKTSQQAAV</sequence>
<dbReference type="EMBL" id="JACTNZ010000011">
    <property type="protein sequence ID" value="KAG5526176.1"/>
    <property type="molecule type" value="Genomic_DNA"/>
</dbReference>
<evidence type="ECO:0000313" key="4">
    <source>
        <dbReference type="Proteomes" id="UP000823749"/>
    </source>
</evidence>
<dbReference type="PANTHER" id="PTHR31066:SF100">
    <property type="entry name" value="PB1 DOMAIN-CONTAINING PROTEIN"/>
    <property type="match status" value="1"/>
</dbReference>